<sequence length="486" mass="49196">METVIADLLAAPGRPGSLDLLAGPVTAGPVRGVRLVEDLRSLTAVPPGSLVVLTGPASSAATAYRLDVALRDVVAAGGAGLVLTGGGAPPSVARTAQGIAERGRVALLYGDGADLGGLVITLARVVEGGAAEAFARLTAALDGVVRAGGDAGRTAAALTGSLGVPVEARPAGPGEHGEVAAGPEGEVTLAAPAAGGRLGDAVAAAMRVGAEVIARAAGGAGDDTPVRSRMLLLSELLVSPEGQALRLLGRARGVGLPVDGWHIALRVEPAASQGSERYDLLDAAGRAALQSLRSAGGAQWNPARADDALLLIRTQTGDPGRDGLRSAVGDAERLLGELRGRFPAAGLRCGVGGAHRGPLGLRASAREARTALARGGGRDRPVTAHDLAGLDRMLGEWYASDTARAAARELLAPIEALGPERAEPLLRTLQAYLDHQGSPARAAEELHLHRNAVTQRVRRAGGLLGVDLADPEQRLALQLACRALRT</sequence>
<dbReference type="Pfam" id="PF17853">
    <property type="entry name" value="GGDEF_2"/>
    <property type="match status" value="1"/>
</dbReference>
<dbReference type="InterPro" id="IPR042070">
    <property type="entry name" value="PucR_C-HTH_sf"/>
</dbReference>
<dbReference type="Pfam" id="PF13556">
    <property type="entry name" value="HTH_30"/>
    <property type="match status" value="1"/>
</dbReference>
<proteinExistence type="inferred from homology"/>
<comment type="caution">
    <text evidence="4">The sequence shown here is derived from an EMBL/GenBank/DDBJ whole genome shotgun (WGS) entry which is preliminary data.</text>
</comment>
<dbReference type="PANTHER" id="PTHR33744">
    <property type="entry name" value="CARBOHYDRATE DIACID REGULATOR"/>
    <property type="match status" value="1"/>
</dbReference>
<evidence type="ECO:0000313" key="5">
    <source>
        <dbReference type="Proteomes" id="UP001501509"/>
    </source>
</evidence>
<evidence type="ECO:0008006" key="6">
    <source>
        <dbReference type="Google" id="ProtNLM"/>
    </source>
</evidence>
<dbReference type="InterPro" id="IPR051448">
    <property type="entry name" value="CdaR-like_regulators"/>
</dbReference>
<dbReference type="InterPro" id="IPR025736">
    <property type="entry name" value="PucR_C-HTH_dom"/>
</dbReference>
<dbReference type="Gene3D" id="1.10.10.2840">
    <property type="entry name" value="PucR C-terminal helix-turn-helix domain"/>
    <property type="match status" value="1"/>
</dbReference>
<evidence type="ECO:0000313" key="4">
    <source>
        <dbReference type="EMBL" id="GAA2593976.1"/>
    </source>
</evidence>
<dbReference type="InterPro" id="IPR041522">
    <property type="entry name" value="CdaR_GGDEF"/>
</dbReference>
<reference evidence="4 5" key="1">
    <citation type="journal article" date="2019" name="Int. J. Syst. Evol. Microbiol.">
        <title>The Global Catalogue of Microorganisms (GCM) 10K type strain sequencing project: providing services to taxonomists for standard genome sequencing and annotation.</title>
        <authorList>
            <consortium name="The Broad Institute Genomics Platform"/>
            <consortium name="The Broad Institute Genome Sequencing Center for Infectious Disease"/>
            <person name="Wu L."/>
            <person name="Ma J."/>
        </authorList>
    </citation>
    <scope>NUCLEOTIDE SEQUENCE [LARGE SCALE GENOMIC DNA]</scope>
    <source>
        <strain evidence="4 5">JCM 6833</strain>
    </source>
</reference>
<dbReference type="EMBL" id="BAAATD010000003">
    <property type="protein sequence ID" value="GAA2593976.1"/>
    <property type="molecule type" value="Genomic_DNA"/>
</dbReference>
<feature type="domain" description="PucR C-terminal helix-turn-helix" evidence="2">
    <location>
        <begin position="425"/>
        <end position="483"/>
    </location>
</feature>
<protein>
    <recommendedName>
        <fullName evidence="6">PucR family transcriptional regulator</fullName>
    </recommendedName>
</protein>
<keyword evidence="5" id="KW-1185">Reference proteome</keyword>
<accession>A0ABN3PPA1</accession>
<dbReference type="RefSeq" id="WP_344541178.1">
    <property type="nucleotide sequence ID" value="NZ_BAAATD010000003.1"/>
</dbReference>
<organism evidence="4 5">
    <name type="scientific">Actinomadura fulvescens</name>
    <dbReference type="NCBI Taxonomy" id="46160"/>
    <lineage>
        <taxon>Bacteria</taxon>
        <taxon>Bacillati</taxon>
        <taxon>Actinomycetota</taxon>
        <taxon>Actinomycetes</taxon>
        <taxon>Streptosporangiales</taxon>
        <taxon>Thermomonosporaceae</taxon>
        <taxon>Actinomadura</taxon>
    </lineage>
</organism>
<feature type="domain" description="CdaR GGDEF-like" evidence="3">
    <location>
        <begin position="246"/>
        <end position="372"/>
    </location>
</feature>
<evidence type="ECO:0000256" key="1">
    <source>
        <dbReference type="ARBA" id="ARBA00006754"/>
    </source>
</evidence>
<dbReference type="Proteomes" id="UP001501509">
    <property type="component" value="Unassembled WGS sequence"/>
</dbReference>
<comment type="similarity">
    <text evidence="1">Belongs to the CdaR family.</text>
</comment>
<gene>
    <name evidence="4" type="ORF">GCM10010411_28920</name>
</gene>
<evidence type="ECO:0000259" key="2">
    <source>
        <dbReference type="Pfam" id="PF13556"/>
    </source>
</evidence>
<dbReference type="PANTHER" id="PTHR33744:SF1">
    <property type="entry name" value="DNA-BINDING TRANSCRIPTIONAL ACTIVATOR ADER"/>
    <property type="match status" value="1"/>
</dbReference>
<name>A0ABN3PPA1_9ACTN</name>
<evidence type="ECO:0000259" key="3">
    <source>
        <dbReference type="Pfam" id="PF17853"/>
    </source>
</evidence>